<sequence>MGQDLMNDPEAVAALERADALHTALTHIVLEGGDLARIAEAAGDALGYGVVFTSTDGRERAAHLDEAQRAALADADLLDPTGRLRVERIDPDGTRVGDGEALVRRVVAAGVDLARLVALRPDGRIHPSDVHALERAAIVAALLVTRVEAITAVENKYQGDFLRDVFLGRAGEEEYVAEHAQAFGWHLDRPVMVVVAVLEPDAIAALAPTPEDRRAWQDRFAHAWRQVASTVDGSIASVAFSREVVTLVPVDPALDGAASHVAVDRIIGGVRGDRGGGRIAFSAGVSRVATSLGELPEAFRQAQRAVEIGRRVHGAGSVTRFDQLGLHRLLALVPDGAELSSFASDVLGPLAERTAEAADLRETLQVLLDTNFNVAEAARAQFFHYNTMRYRVGKLQRILGPVATDPHLRLDVAVALRALEIVG</sequence>
<evidence type="ECO:0000313" key="5">
    <source>
        <dbReference type="Proteomes" id="UP000199113"/>
    </source>
</evidence>
<name>A0A1I0YCG3_9ACTN</name>
<evidence type="ECO:0000256" key="1">
    <source>
        <dbReference type="ARBA" id="ARBA00006754"/>
    </source>
</evidence>
<dbReference type="RefSeq" id="WP_139227703.1">
    <property type="nucleotide sequence ID" value="NZ_JAIHBI010000005.1"/>
</dbReference>
<dbReference type="AlphaFoldDB" id="A0A1I0YCG3"/>
<evidence type="ECO:0000259" key="2">
    <source>
        <dbReference type="Pfam" id="PF13556"/>
    </source>
</evidence>
<comment type="similarity">
    <text evidence="1">Belongs to the CdaR family.</text>
</comment>
<evidence type="ECO:0000313" key="4">
    <source>
        <dbReference type="EMBL" id="SFB10487.1"/>
    </source>
</evidence>
<feature type="domain" description="CdaR GGDEF-like" evidence="3">
    <location>
        <begin position="172"/>
        <end position="308"/>
    </location>
</feature>
<accession>A0A1I0YCG3</accession>
<organism evidence="4 5">
    <name type="scientific">Nocardioides alpinus</name>
    <dbReference type="NCBI Taxonomy" id="748909"/>
    <lineage>
        <taxon>Bacteria</taxon>
        <taxon>Bacillati</taxon>
        <taxon>Actinomycetota</taxon>
        <taxon>Actinomycetes</taxon>
        <taxon>Propionibacteriales</taxon>
        <taxon>Nocardioidaceae</taxon>
        <taxon>Nocardioides</taxon>
    </lineage>
</organism>
<reference evidence="4" key="1">
    <citation type="submission" date="2016-10" db="EMBL/GenBank/DDBJ databases">
        <authorList>
            <person name="de Groot N.N."/>
        </authorList>
    </citation>
    <scope>NUCLEOTIDE SEQUENCE [LARGE SCALE GENOMIC DNA]</scope>
    <source>
        <strain evidence="4">CGMCC 1.10697</strain>
    </source>
</reference>
<dbReference type="Pfam" id="PF13556">
    <property type="entry name" value="HTH_30"/>
    <property type="match status" value="1"/>
</dbReference>
<proteinExistence type="inferred from homology"/>
<dbReference type="PANTHER" id="PTHR33744:SF7">
    <property type="entry name" value="PUCR FAMILY TRANSCRIPTIONAL REGULATOR"/>
    <property type="match status" value="1"/>
</dbReference>
<dbReference type="STRING" id="748909.SAMN05192575_103396"/>
<evidence type="ECO:0000259" key="3">
    <source>
        <dbReference type="Pfam" id="PF17853"/>
    </source>
</evidence>
<dbReference type="Pfam" id="PF17853">
    <property type="entry name" value="GGDEF_2"/>
    <property type="match status" value="1"/>
</dbReference>
<dbReference type="InterPro" id="IPR051448">
    <property type="entry name" value="CdaR-like_regulators"/>
</dbReference>
<dbReference type="InterPro" id="IPR041522">
    <property type="entry name" value="CdaR_GGDEF"/>
</dbReference>
<dbReference type="PANTHER" id="PTHR33744">
    <property type="entry name" value="CARBOHYDRATE DIACID REGULATOR"/>
    <property type="match status" value="1"/>
</dbReference>
<feature type="domain" description="PucR C-terminal helix-turn-helix" evidence="2">
    <location>
        <begin position="360"/>
        <end position="418"/>
    </location>
</feature>
<protein>
    <submittedName>
        <fullName evidence="4">Purine catabolism regulatory protein</fullName>
    </submittedName>
</protein>
<dbReference type="OrthoDB" id="3246591at2"/>
<dbReference type="EMBL" id="FOKC01000003">
    <property type="protein sequence ID" value="SFB10487.1"/>
    <property type="molecule type" value="Genomic_DNA"/>
</dbReference>
<dbReference type="InterPro" id="IPR042070">
    <property type="entry name" value="PucR_C-HTH_sf"/>
</dbReference>
<gene>
    <name evidence="4" type="ORF">SAMN05192575_103396</name>
</gene>
<dbReference type="InterPro" id="IPR025736">
    <property type="entry name" value="PucR_C-HTH_dom"/>
</dbReference>
<dbReference type="Proteomes" id="UP000199113">
    <property type="component" value="Unassembled WGS sequence"/>
</dbReference>
<dbReference type="Gene3D" id="1.10.10.2840">
    <property type="entry name" value="PucR C-terminal helix-turn-helix domain"/>
    <property type="match status" value="1"/>
</dbReference>